<evidence type="ECO:0000256" key="1">
    <source>
        <dbReference type="ARBA" id="ARBA00006834"/>
    </source>
</evidence>
<dbReference type="PROSITE" id="PS50809">
    <property type="entry name" value="DM_2"/>
    <property type="match status" value="1"/>
</dbReference>
<dbReference type="GO" id="GO:0005634">
    <property type="term" value="C:nucleus"/>
    <property type="evidence" value="ECO:0007669"/>
    <property type="project" value="UniProtKB-SubCell"/>
</dbReference>
<dbReference type="SMART" id="SM00301">
    <property type="entry name" value="DM"/>
    <property type="match status" value="1"/>
</dbReference>
<dbReference type="FunFam" id="4.10.1040.10:FF:000001">
    <property type="entry name" value="doublesex- and mab-3-related transcription factor 1"/>
    <property type="match status" value="1"/>
</dbReference>
<feature type="compositionally biased region" description="Basic and acidic residues" evidence="7">
    <location>
        <begin position="283"/>
        <end position="295"/>
    </location>
</feature>
<evidence type="ECO:0000256" key="6">
    <source>
        <dbReference type="PROSITE-ProRule" id="PRU00070"/>
    </source>
</evidence>
<evidence type="ECO:0000259" key="8">
    <source>
        <dbReference type="PROSITE" id="PS50809"/>
    </source>
</evidence>
<dbReference type="InterPro" id="IPR026607">
    <property type="entry name" value="DMRT"/>
</dbReference>
<dbReference type="InterPro" id="IPR036407">
    <property type="entry name" value="DM_DNA-bd_sf"/>
</dbReference>
<dbReference type="AlphaFoldDB" id="A0ABD1KEX7"/>
<dbReference type="Proteomes" id="UP001591681">
    <property type="component" value="Unassembled WGS sequence"/>
</dbReference>
<accession>A0ABD1KEX7</accession>
<feature type="DNA-binding region" description="DM" evidence="6">
    <location>
        <begin position="19"/>
        <end position="66"/>
    </location>
</feature>
<dbReference type="Gene3D" id="4.10.1040.10">
    <property type="entry name" value="DM DNA-binding domain"/>
    <property type="match status" value="1"/>
</dbReference>
<dbReference type="Pfam" id="PF00751">
    <property type="entry name" value="DM"/>
    <property type="match status" value="1"/>
</dbReference>
<sequence>MAYVFAKSTAQKEPRNPKCARCRNHGFVVPLKGHAGKCQFFSCKCWKCSLITERTKIMATQRRLKKEQRDEIAKKGLAVLATQANATSGQDRDTTPRAAEHMPSNANLKSESVFRMPAGGPEPDGKTYMEFEVAPGAGKYHLSRSDTGVTAVDEELDERRSAGQHYGIQEEDALTMNKNSGDQTQTERFQNNLRMGERMTFPLQVYSYPRGYACPAILVNLQRQVPFEDPFVFSHPQSGGLVYTADHILPQGGCIPFFTPYTVPCPGLLEEVPMRPNLYHPQQGREPKAEFDSADKLQGSQGTDILSVDDSSQDTV</sequence>
<feature type="region of interest" description="Disordered" evidence="7">
    <location>
        <begin position="83"/>
        <end position="109"/>
    </location>
</feature>
<evidence type="ECO:0000256" key="3">
    <source>
        <dbReference type="ARBA" id="ARBA00022833"/>
    </source>
</evidence>
<dbReference type="SUPFAM" id="SSF82927">
    <property type="entry name" value="Cysteine-rich DNA binding domain, (DM domain)"/>
    <property type="match status" value="1"/>
</dbReference>
<feature type="region of interest" description="Disordered" evidence="7">
    <location>
        <begin position="277"/>
        <end position="316"/>
    </location>
</feature>
<dbReference type="PANTHER" id="PTHR12322:SF76">
    <property type="entry name" value="DOUBLESEX- AND MAB-3-RELATED TRANSCRIPTION FACTOR A2"/>
    <property type="match status" value="1"/>
</dbReference>
<keyword evidence="4 6" id="KW-0238">DNA-binding</keyword>
<evidence type="ECO:0000256" key="4">
    <source>
        <dbReference type="ARBA" id="ARBA00023125"/>
    </source>
</evidence>
<name>A0ABD1KEX7_9TELE</name>
<feature type="compositionally biased region" description="Polar residues" evidence="7">
    <location>
        <begin position="298"/>
        <end position="316"/>
    </location>
</feature>
<gene>
    <name evidence="9" type="ORF">ACEWY4_006972</name>
</gene>
<organism evidence="9 10">
    <name type="scientific">Coilia grayii</name>
    <name type="common">Gray's grenadier anchovy</name>
    <dbReference type="NCBI Taxonomy" id="363190"/>
    <lineage>
        <taxon>Eukaryota</taxon>
        <taxon>Metazoa</taxon>
        <taxon>Chordata</taxon>
        <taxon>Craniata</taxon>
        <taxon>Vertebrata</taxon>
        <taxon>Euteleostomi</taxon>
        <taxon>Actinopterygii</taxon>
        <taxon>Neopterygii</taxon>
        <taxon>Teleostei</taxon>
        <taxon>Clupei</taxon>
        <taxon>Clupeiformes</taxon>
        <taxon>Clupeoidei</taxon>
        <taxon>Engraulidae</taxon>
        <taxon>Coilinae</taxon>
        <taxon>Coilia</taxon>
    </lineage>
</organism>
<feature type="compositionally biased region" description="Basic and acidic residues" evidence="7">
    <location>
        <begin position="90"/>
        <end position="100"/>
    </location>
</feature>
<evidence type="ECO:0000313" key="10">
    <source>
        <dbReference type="Proteomes" id="UP001591681"/>
    </source>
</evidence>
<keyword evidence="2 6" id="KW-0479">Metal-binding</keyword>
<reference evidence="9 10" key="1">
    <citation type="submission" date="2024-09" db="EMBL/GenBank/DDBJ databases">
        <title>A chromosome-level genome assembly of Gray's grenadier anchovy, Coilia grayii.</title>
        <authorList>
            <person name="Fu Z."/>
        </authorList>
    </citation>
    <scope>NUCLEOTIDE SEQUENCE [LARGE SCALE GENOMIC DNA]</scope>
    <source>
        <strain evidence="9">G4</strain>
        <tissue evidence="9">Muscle</tissue>
    </source>
</reference>
<protein>
    <recommendedName>
        <fullName evidence="8">DM domain-containing protein</fullName>
    </recommendedName>
</protein>
<comment type="subcellular location">
    <subcellularLocation>
        <location evidence="6">Nucleus</location>
    </subcellularLocation>
</comment>
<evidence type="ECO:0000256" key="5">
    <source>
        <dbReference type="ARBA" id="ARBA00023242"/>
    </source>
</evidence>
<evidence type="ECO:0000313" key="9">
    <source>
        <dbReference type="EMBL" id="KAL2097765.1"/>
    </source>
</evidence>
<keyword evidence="10" id="KW-1185">Reference proteome</keyword>
<dbReference type="PANTHER" id="PTHR12322">
    <property type="entry name" value="DOUBLESEX AND MAB-3 RELATED TRANSCRIPTION FACTOR DMRT"/>
    <property type="match status" value="1"/>
</dbReference>
<dbReference type="GO" id="GO:0003677">
    <property type="term" value="F:DNA binding"/>
    <property type="evidence" value="ECO:0007669"/>
    <property type="project" value="UniProtKB-UniRule"/>
</dbReference>
<evidence type="ECO:0000256" key="7">
    <source>
        <dbReference type="SAM" id="MobiDB-lite"/>
    </source>
</evidence>
<dbReference type="EMBL" id="JBHFQA010000006">
    <property type="protein sequence ID" value="KAL2097765.1"/>
    <property type="molecule type" value="Genomic_DNA"/>
</dbReference>
<feature type="domain" description="DM" evidence="8">
    <location>
        <begin position="19"/>
        <end position="66"/>
    </location>
</feature>
<proteinExistence type="inferred from homology"/>
<comment type="caution">
    <text evidence="9">The sequence shown here is derived from an EMBL/GenBank/DDBJ whole genome shotgun (WGS) entry which is preliminary data.</text>
</comment>
<evidence type="ECO:0000256" key="2">
    <source>
        <dbReference type="ARBA" id="ARBA00022723"/>
    </source>
</evidence>
<keyword evidence="5 6" id="KW-0539">Nucleus</keyword>
<comment type="similarity">
    <text evidence="1">Belongs to the DMRT family.</text>
</comment>
<dbReference type="GO" id="GO:0046872">
    <property type="term" value="F:metal ion binding"/>
    <property type="evidence" value="ECO:0007669"/>
    <property type="project" value="UniProtKB-KW"/>
</dbReference>
<keyword evidence="3 6" id="KW-0862">Zinc</keyword>
<dbReference type="PROSITE" id="PS40000">
    <property type="entry name" value="DM_1"/>
    <property type="match status" value="1"/>
</dbReference>
<dbReference type="InterPro" id="IPR001275">
    <property type="entry name" value="DM_DNA-bd"/>
</dbReference>